<organism evidence="2 3">
    <name type="scientific">Coleofasciculus chthonoplastes PCC 7420</name>
    <dbReference type="NCBI Taxonomy" id="118168"/>
    <lineage>
        <taxon>Bacteria</taxon>
        <taxon>Bacillati</taxon>
        <taxon>Cyanobacteriota</taxon>
        <taxon>Cyanophyceae</taxon>
        <taxon>Coleofasciculales</taxon>
        <taxon>Coleofasciculaceae</taxon>
        <taxon>Coleofasciculus</taxon>
    </lineage>
</organism>
<dbReference type="STRING" id="118168.MC7420_5010"/>
<dbReference type="Proteomes" id="UP000003835">
    <property type="component" value="Unassembled WGS sequence"/>
</dbReference>
<evidence type="ECO:0000313" key="3">
    <source>
        <dbReference type="Proteomes" id="UP000003835"/>
    </source>
</evidence>
<feature type="transmembrane region" description="Helical" evidence="1">
    <location>
        <begin position="33"/>
        <end position="60"/>
    </location>
</feature>
<dbReference type="EMBL" id="DS989862">
    <property type="protein sequence ID" value="EDX72737.1"/>
    <property type="molecule type" value="Genomic_DNA"/>
</dbReference>
<evidence type="ECO:0000256" key="1">
    <source>
        <dbReference type="SAM" id="Phobius"/>
    </source>
</evidence>
<accession>B4VZF6</accession>
<proteinExistence type="predicted"/>
<keyword evidence="3" id="KW-1185">Reference proteome</keyword>
<sequence length="75" mass="7937">MNIPSLLILAIALVAVYIHTHVAEELVQVGATIIALLCLVLNLILAPLAIKLLIVGSILLTAKRASLALFNSLLQ</sequence>
<name>B4VZF6_9CYAN</name>
<gene>
    <name evidence="2" type="ORF">MC7420_5010</name>
</gene>
<keyword evidence="1" id="KW-1133">Transmembrane helix</keyword>
<evidence type="ECO:0000313" key="2">
    <source>
        <dbReference type="EMBL" id="EDX72737.1"/>
    </source>
</evidence>
<keyword evidence="1" id="KW-0472">Membrane</keyword>
<protein>
    <submittedName>
        <fullName evidence="2">Uncharacterized protein</fullName>
    </submittedName>
</protein>
<dbReference type="RefSeq" id="WP_006104191.1">
    <property type="nucleotide sequence ID" value="NZ_DS989862.1"/>
</dbReference>
<keyword evidence="1" id="KW-0812">Transmembrane</keyword>
<reference evidence="2 3" key="1">
    <citation type="submission" date="2008-07" db="EMBL/GenBank/DDBJ databases">
        <authorList>
            <person name="Tandeau de Marsac N."/>
            <person name="Ferriera S."/>
            <person name="Johnson J."/>
            <person name="Kravitz S."/>
            <person name="Beeson K."/>
            <person name="Sutton G."/>
            <person name="Rogers Y.-H."/>
            <person name="Friedman R."/>
            <person name="Frazier M."/>
            <person name="Venter J.C."/>
        </authorList>
    </citation>
    <scope>NUCLEOTIDE SEQUENCE [LARGE SCALE GENOMIC DNA]</scope>
    <source>
        <strain evidence="2 3">PCC 7420</strain>
    </source>
</reference>
<dbReference type="AlphaFoldDB" id="B4VZF6"/>
<dbReference type="HOGENOM" id="CLU_2664761_0_0_3"/>